<proteinExistence type="predicted"/>
<name>A0A8X6GHM7_TRICU</name>
<dbReference type="EMBL" id="BMAO01035588">
    <property type="protein sequence ID" value="GFR04532.1"/>
    <property type="molecule type" value="Genomic_DNA"/>
</dbReference>
<accession>A0A8X6GHM7</accession>
<sequence length="84" mass="9648">MRVEGYERLSACINLITLGISSILRKPDSHGYKKKTSIPYKLNPLERIFFPGAKKKRVAISKVKAQEGLMCFFWIPLTSTQKKF</sequence>
<dbReference type="AlphaFoldDB" id="A0A8X6GHM7"/>
<evidence type="ECO:0000313" key="1">
    <source>
        <dbReference type="EMBL" id="GFR04532.1"/>
    </source>
</evidence>
<keyword evidence="3" id="KW-1185">Reference proteome</keyword>
<protein>
    <submittedName>
        <fullName evidence="1">Uncharacterized protein</fullName>
    </submittedName>
</protein>
<dbReference type="EMBL" id="BMAO01029265">
    <property type="protein sequence ID" value="GFR30561.1"/>
    <property type="molecule type" value="Genomic_DNA"/>
</dbReference>
<organism evidence="1 3">
    <name type="scientific">Trichonephila clavata</name>
    <name type="common">Joro spider</name>
    <name type="synonym">Nephila clavata</name>
    <dbReference type="NCBI Taxonomy" id="2740835"/>
    <lineage>
        <taxon>Eukaryota</taxon>
        <taxon>Metazoa</taxon>
        <taxon>Ecdysozoa</taxon>
        <taxon>Arthropoda</taxon>
        <taxon>Chelicerata</taxon>
        <taxon>Arachnida</taxon>
        <taxon>Araneae</taxon>
        <taxon>Araneomorphae</taxon>
        <taxon>Entelegynae</taxon>
        <taxon>Araneoidea</taxon>
        <taxon>Nephilidae</taxon>
        <taxon>Trichonephila</taxon>
    </lineage>
</organism>
<evidence type="ECO:0000313" key="3">
    <source>
        <dbReference type="Proteomes" id="UP000887116"/>
    </source>
</evidence>
<comment type="caution">
    <text evidence="1">The sequence shown here is derived from an EMBL/GenBank/DDBJ whole genome shotgun (WGS) entry which is preliminary data.</text>
</comment>
<gene>
    <name evidence="2" type="ORF">TNCT_385051</name>
    <name evidence="1" type="ORF">TNCT_432911</name>
</gene>
<dbReference type="Proteomes" id="UP000887116">
    <property type="component" value="Unassembled WGS sequence"/>
</dbReference>
<reference evidence="1" key="1">
    <citation type="submission" date="2020-07" db="EMBL/GenBank/DDBJ databases">
        <title>Multicomponent nature underlies the extraordinary mechanical properties of spider dragline silk.</title>
        <authorList>
            <person name="Kono N."/>
            <person name="Nakamura H."/>
            <person name="Mori M."/>
            <person name="Yoshida Y."/>
            <person name="Ohtoshi R."/>
            <person name="Malay A.D."/>
            <person name="Moran D.A.P."/>
            <person name="Tomita M."/>
            <person name="Numata K."/>
            <person name="Arakawa K."/>
        </authorList>
    </citation>
    <scope>NUCLEOTIDE SEQUENCE</scope>
</reference>
<evidence type="ECO:0000313" key="2">
    <source>
        <dbReference type="EMBL" id="GFR30561.1"/>
    </source>
</evidence>